<comment type="caution">
    <text evidence="1">The sequence shown here is derived from an EMBL/GenBank/DDBJ whole genome shotgun (WGS) entry which is preliminary data.</text>
</comment>
<dbReference type="EMBL" id="CM045761">
    <property type="protein sequence ID" value="KAI8013758.1"/>
    <property type="molecule type" value="Genomic_DNA"/>
</dbReference>
<name>A0ACC0HJD2_9ERIC</name>
<gene>
    <name evidence="1" type="ORF">LOK49_LG05G01200</name>
</gene>
<reference evidence="1 2" key="1">
    <citation type="journal article" date="2022" name="Plant J.">
        <title>Chromosome-level genome of Camellia lanceoleosa provides a valuable resource for understanding genome evolution and self-incompatibility.</title>
        <authorList>
            <person name="Gong W."/>
            <person name="Xiao S."/>
            <person name="Wang L."/>
            <person name="Liao Z."/>
            <person name="Chang Y."/>
            <person name="Mo W."/>
            <person name="Hu G."/>
            <person name="Li W."/>
            <person name="Zhao G."/>
            <person name="Zhu H."/>
            <person name="Hu X."/>
            <person name="Ji K."/>
            <person name="Xiang X."/>
            <person name="Song Q."/>
            <person name="Yuan D."/>
            <person name="Jin S."/>
            <person name="Zhang L."/>
        </authorList>
    </citation>
    <scope>NUCLEOTIDE SEQUENCE [LARGE SCALE GENOMIC DNA]</scope>
    <source>
        <strain evidence="1">SQ_2022a</strain>
    </source>
</reference>
<proteinExistence type="predicted"/>
<organism evidence="1 2">
    <name type="scientific">Camellia lanceoleosa</name>
    <dbReference type="NCBI Taxonomy" id="1840588"/>
    <lineage>
        <taxon>Eukaryota</taxon>
        <taxon>Viridiplantae</taxon>
        <taxon>Streptophyta</taxon>
        <taxon>Embryophyta</taxon>
        <taxon>Tracheophyta</taxon>
        <taxon>Spermatophyta</taxon>
        <taxon>Magnoliopsida</taxon>
        <taxon>eudicotyledons</taxon>
        <taxon>Gunneridae</taxon>
        <taxon>Pentapetalae</taxon>
        <taxon>asterids</taxon>
        <taxon>Ericales</taxon>
        <taxon>Theaceae</taxon>
        <taxon>Camellia</taxon>
    </lineage>
</organism>
<keyword evidence="2" id="KW-1185">Reference proteome</keyword>
<accession>A0ACC0HJD2</accession>
<protein>
    <submittedName>
        <fullName evidence="1">THO complex subunit 4A</fullName>
    </submittedName>
</protein>
<evidence type="ECO:0000313" key="1">
    <source>
        <dbReference type="EMBL" id="KAI8013758.1"/>
    </source>
</evidence>
<evidence type="ECO:0000313" key="2">
    <source>
        <dbReference type="Proteomes" id="UP001060215"/>
    </source>
</evidence>
<dbReference type="Proteomes" id="UP001060215">
    <property type="component" value="Chromosome 4"/>
</dbReference>
<sequence length="221" mass="24255">MTICELESEDLSFVFVEFEFFFGSFFGFEFLVVGGAGSSNRGPEAAVRSCGRVDLVGVDLGVEALEEENGDLEEGERERDWVHSSVVEHLTADQEKFCFGYLFEYALLFVMEGLRGSFSLAYENIQDARSAVKRYNNVQLDGKPMKIEIVGTNIATPAMPPAANGSFGNLHMVPRRTCGGGNGGRGFGRGRGWGRGLGEKLLAEDLDADLKKYHSEAMQIN</sequence>